<organism evidence="2 3">
    <name type="scientific">Vombatus ursinus</name>
    <name type="common">Common wombat</name>
    <dbReference type="NCBI Taxonomy" id="29139"/>
    <lineage>
        <taxon>Eukaryota</taxon>
        <taxon>Metazoa</taxon>
        <taxon>Chordata</taxon>
        <taxon>Craniata</taxon>
        <taxon>Vertebrata</taxon>
        <taxon>Euteleostomi</taxon>
        <taxon>Mammalia</taxon>
        <taxon>Metatheria</taxon>
        <taxon>Diprotodontia</taxon>
        <taxon>Vombatidae</taxon>
        <taxon>Vombatus</taxon>
    </lineage>
</organism>
<reference evidence="2" key="3">
    <citation type="submission" date="2025-09" db="UniProtKB">
        <authorList>
            <consortium name="Ensembl"/>
        </authorList>
    </citation>
    <scope>IDENTIFICATION</scope>
</reference>
<accession>A0A4X2K6F8</accession>
<comment type="function">
    <text evidence="1">Required for 60S pre-ribosomal subunits export to the cytoplasm.</text>
</comment>
<evidence type="ECO:0000313" key="2">
    <source>
        <dbReference type="Ensembl" id="ENSVURP00010007554.1"/>
    </source>
</evidence>
<dbReference type="OMA" id="CERLYTH"/>
<keyword evidence="3" id="KW-1185">Reference proteome</keyword>
<reference evidence="3" key="1">
    <citation type="submission" date="2018-12" db="EMBL/GenBank/DDBJ databases">
        <authorList>
            <person name="Yazar S."/>
        </authorList>
    </citation>
    <scope>NUCLEOTIDE SEQUENCE [LARGE SCALE GENOMIC DNA]</scope>
</reference>
<comment type="similarity">
    <text evidence="1">Belongs to the SDA1 family.</text>
</comment>
<dbReference type="PANTHER" id="PTHR12730:SF0">
    <property type="entry name" value="PROTEIN SDA1 HOMOLOG"/>
    <property type="match status" value="1"/>
</dbReference>
<name>A0A4X2K6F8_VOMUR</name>
<keyword evidence="1" id="KW-0653">Protein transport</keyword>
<reference evidence="2" key="2">
    <citation type="submission" date="2025-08" db="UniProtKB">
        <authorList>
            <consortium name="Ensembl"/>
        </authorList>
    </citation>
    <scope>IDENTIFICATION</scope>
</reference>
<protein>
    <recommendedName>
        <fullName evidence="1">Protein SDA1</fullName>
    </recommendedName>
</protein>
<dbReference type="PANTHER" id="PTHR12730">
    <property type="entry name" value="HSDA/SDA1-RELATED"/>
    <property type="match status" value="1"/>
</dbReference>
<proteinExistence type="inferred from homology"/>
<dbReference type="GeneTree" id="ENSGT00960000188048"/>
<dbReference type="GO" id="GO:0005730">
    <property type="term" value="C:nucleolus"/>
    <property type="evidence" value="ECO:0007669"/>
    <property type="project" value="UniProtKB-SubCell"/>
</dbReference>
<dbReference type="GO" id="GO:0000055">
    <property type="term" value="P:ribosomal large subunit export from nucleus"/>
    <property type="evidence" value="ECO:0007669"/>
    <property type="project" value="UniProtKB-UniRule"/>
</dbReference>
<keyword evidence="1" id="KW-0813">Transport</keyword>
<keyword evidence="1" id="KW-0539">Nucleus</keyword>
<evidence type="ECO:0000256" key="1">
    <source>
        <dbReference type="RuleBase" id="RU365057"/>
    </source>
</evidence>
<comment type="subcellular location">
    <subcellularLocation>
        <location evidence="1">Nucleus</location>
        <location evidence="1">Nucleolus</location>
    </subcellularLocation>
</comment>
<dbReference type="AlphaFoldDB" id="A0A4X2K6F8"/>
<sequence length="75" mass="8803">MSARNNNKQFNNLLQLQNLIKWDPSACIKQFMQQSNHYKSSVEIFRLQANKPSKELDAFVIFLYPFVCVSYFPVA</sequence>
<dbReference type="InterPro" id="IPR027312">
    <property type="entry name" value="Sda1"/>
</dbReference>
<evidence type="ECO:0000313" key="3">
    <source>
        <dbReference type="Proteomes" id="UP000314987"/>
    </source>
</evidence>
<dbReference type="Proteomes" id="UP000314987">
    <property type="component" value="Unassembled WGS sequence"/>
</dbReference>
<dbReference type="GO" id="GO:0015031">
    <property type="term" value="P:protein transport"/>
    <property type="evidence" value="ECO:0007669"/>
    <property type="project" value="UniProtKB-KW"/>
</dbReference>
<dbReference type="Ensembl" id="ENSVURT00010008548.1">
    <property type="protein sequence ID" value="ENSVURP00010007554.1"/>
    <property type="gene ID" value="ENSVURG00010005823.1"/>
</dbReference>
<dbReference type="STRING" id="29139.ENSVURP00010007554"/>
<keyword evidence="1" id="KW-0690">Ribosome biogenesis</keyword>
<dbReference type="GO" id="GO:0042273">
    <property type="term" value="P:ribosomal large subunit biogenesis"/>
    <property type="evidence" value="ECO:0007669"/>
    <property type="project" value="UniProtKB-UniRule"/>
</dbReference>